<proteinExistence type="predicted"/>
<dbReference type="AlphaFoldDB" id="A0A914GZJ3"/>
<reference evidence="3" key="1">
    <citation type="submission" date="2022-11" db="UniProtKB">
        <authorList>
            <consortium name="WormBaseParasite"/>
        </authorList>
    </citation>
    <scope>IDENTIFICATION</scope>
</reference>
<sequence length="376" mass="42441">MPPYQSAARRAIDLFPPTDENYPRVVDILKRKFGDERSLVESLQAELLHLPKPGESVQSLRNFAEAIERICLQLTDFGEDEQNRFMASTIKSNGTQLVHRELVYPQLVHLPQLVHFPDSFTFTRLSGEREGPWRSVWVLRREKRDANRAERISTPFWVAEWKTGDPLASQVERELSLIRDEPEMLIGARHFWKYIQGKSEVDPGSPLQSEHDPDSGELGGSLWTTHLQPNIQLMFDVFPRFSASTSEIWPVRTQPLPPEAHCHPPKKAAPPTLRRILPSLREHTHRLLPAESGQTPGGPAAPPPFCRSGGREKDPRTDKRGREDLTKKPRGCFGTSGTAYRAVAEGVVELPRRMNGMVDGQVCAEFAEDGREGKGI</sequence>
<organism evidence="2 3">
    <name type="scientific">Globodera rostochiensis</name>
    <name type="common">Golden nematode worm</name>
    <name type="synonym">Heterodera rostochiensis</name>
    <dbReference type="NCBI Taxonomy" id="31243"/>
    <lineage>
        <taxon>Eukaryota</taxon>
        <taxon>Metazoa</taxon>
        <taxon>Ecdysozoa</taxon>
        <taxon>Nematoda</taxon>
        <taxon>Chromadorea</taxon>
        <taxon>Rhabditida</taxon>
        <taxon>Tylenchina</taxon>
        <taxon>Tylenchomorpha</taxon>
        <taxon>Tylenchoidea</taxon>
        <taxon>Heteroderidae</taxon>
        <taxon>Heteroderinae</taxon>
        <taxon>Globodera</taxon>
    </lineage>
</organism>
<feature type="region of interest" description="Disordered" evidence="1">
    <location>
        <begin position="288"/>
        <end position="332"/>
    </location>
</feature>
<feature type="compositionally biased region" description="Basic and acidic residues" evidence="1">
    <location>
        <begin position="309"/>
        <end position="327"/>
    </location>
</feature>
<evidence type="ECO:0000313" key="2">
    <source>
        <dbReference type="Proteomes" id="UP000887572"/>
    </source>
</evidence>
<dbReference type="InterPro" id="IPR005312">
    <property type="entry name" value="DUF1759"/>
</dbReference>
<dbReference type="Pfam" id="PF03564">
    <property type="entry name" value="DUF1759"/>
    <property type="match status" value="1"/>
</dbReference>
<protein>
    <submittedName>
        <fullName evidence="3">Uncharacterized protein</fullName>
    </submittedName>
</protein>
<keyword evidence="2" id="KW-1185">Reference proteome</keyword>
<dbReference type="WBParaSite" id="Gr19_v10_g12643.t1">
    <property type="protein sequence ID" value="Gr19_v10_g12643.t1"/>
    <property type="gene ID" value="Gr19_v10_g12643"/>
</dbReference>
<accession>A0A914GZJ3</accession>
<feature type="region of interest" description="Disordered" evidence="1">
    <location>
        <begin position="202"/>
        <end position="223"/>
    </location>
</feature>
<dbReference type="Proteomes" id="UP000887572">
    <property type="component" value="Unplaced"/>
</dbReference>
<name>A0A914GZJ3_GLORO</name>
<evidence type="ECO:0000256" key="1">
    <source>
        <dbReference type="SAM" id="MobiDB-lite"/>
    </source>
</evidence>
<evidence type="ECO:0000313" key="3">
    <source>
        <dbReference type="WBParaSite" id="Gr19_v10_g12643.t1"/>
    </source>
</evidence>